<keyword evidence="5" id="KW-0540">Nuclease</keyword>
<keyword evidence="3" id="KW-0238">DNA-binding</keyword>
<sequence length="362" mass="40759">MLKSVEWGEFRIGDLFEIGTGSLLSNSELVNGKIPRISAKSNNNGVIGYFNTEILSNARHFENFISVNFFGTEGGIFYHPYKASIEMKVHTLKIPNVELNLKTGKFIVTALKLALNGFGYGNQLSSSKLKELELNIKLPVKNGKINFSFMEKFITELEAERLAELEAYLVATNLTDYTLNDKEKAVLNNFKDIKWQIFNLEKLFGKSTRGKRLKSFDRVLGDLPFVTAGETNEGISAFIGNDVTIFSENTTTIDMFGSAKYRNYKYGADDHIAVVHTEKLAKYSALFVTTSIHKSSYNGQFDYSRNFYAKDADELNISLPAKNNKPDFEMMNIFISAIQKLVIKDVVLYADRKIAITKSIIG</sequence>
<protein>
    <submittedName>
        <fullName evidence="5">Restriction endonuclease</fullName>
    </submittedName>
</protein>
<dbReference type="Pfam" id="PF01420">
    <property type="entry name" value="Methylase_S"/>
    <property type="match status" value="2"/>
</dbReference>
<gene>
    <name evidence="5" type="ORF">FE246_07425</name>
</gene>
<dbReference type="Proteomes" id="UP000308001">
    <property type="component" value="Unassembled WGS sequence"/>
</dbReference>
<evidence type="ECO:0000256" key="1">
    <source>
        <dbReference type="ARBA" id="ARBA00010923"/>
    </source>
</evidence>
<comment type="similarity">
    <text evidence="1">Belongs to the type-I restriction system S methylase family.</text>
</comment>
<evidence type="ECO:0000256" key="3">
    <source>
        <dbReference type="ARBA" id="ARBA00023125"/>
    </source>
</evidence>
<dbReference type="EMBL" id="VBUF01000004">
    <property type="protein sequence ID" value="TLS71432.1"/>
    <property type="molecule type" value="Genomic_DNA"/>
</dbReference>
<keyword evidence="5" id="KW-0255">Endonuclease</keyword>
<accession>A0A5R9H5S3</accession>
<evidence type="ECO:0000256" key="2">
    <source>
        <dbReference type="ARBA" id="ARBA00022747"/>
    </source>
</evidence>
<evidence type="ECO:0000313" key="5">
    <source>
        <dbReference type="EMBL" id="TLS71432.1"/>
    </source>
</evidence>
<feature type="domain" description="Type I restriction modification DNA specificity" evidence="4">
    <location>
        <begin position="5"/>
        <end position="167"/>
    </location>
</feature>
<dbReference type="GO" id="GO:0009307">
    <property type="term" value="P:DNA restriction-modification system"/>
    <property type="evidence" value="ECO:0007669"/>
    <property type="project" value="UniProtKB-KW"/>
</dbReference>
<name>A0A5R9H5S3_9BACT</name>
<dbReference type="SUPFAM" id="SSF116734">
    <property type="entry name" value="DNA methylase specificity domain"/>
    <property type="match status" value="2"/>
</dbReference>
<dbReference type="GO" id="GO:0004519">
    <property type="term" value="F:endonuclease activity"/>
    <property type="evidence" value="ECO:0007669"/>
    <property type="project" value="UniProtKB-KW"/>
</dbReference>
<proteinExistence type="inferred from homology"/>
<dbReference type="AlphaFoldDB" id="A0A5R9H5S3"/>
<feature type="domain" description="Type I restriction modification DNA specificity" evidence="4">
    <location>
        <begin position="194"/>
        <end position="340"/>
    </location>
</feature>
<reference evidence="5 6" key="1">
    <citation type="submission" date="2019-05" db="EMBL/GenBank/DDBJ databases">
        <title>Arcobacter cibarius and Arcobacter thereius providing challenges in identification an antibiotic susceptibility and Quinolone resistance.</title>
        <authorList>
            <person name="Busch A."/>
            <person name="Hanel I."/>
            <person name="Hotzel H."/>
            <person name="Tomaso H."/>
        </authorList>
    </citation>
    <scope>NUCLEOTIDE SEQUENCE [LARGE SCALE GENOMIC DNA]</scope>
    <source>
        <strain evidence="5 6">17CS1191_2</strain>
    </source>
</reference>
<dbReference type="GO" id="GO:0003677">
    <property type="term" value="F:DNA binding"/>
    <property type="evidence" value="ECO:0007669"/>
    <property type="project" value="UniProtKB-KW"/>
</dbReference>
<dbReference type="Gene3D" id="3.90.220.20">
    <property type="entry name" value="DNA methylase specificity domains"/>
    <property type="match status" value="2"/>
</dbReference>
<keyword evidence="5" id="KW-0378">Hydrolase</keyword>
<evidence type="ECO:0000313" key="6">
    <source>
        <dbReference type="Proteomes" id="UP000308001"/>
    </source>
</evidence>
<dbReference type="InterPro" id="IPR044946">
    <property type="entry name" value="Restrct_endonuc_typeI_TRD_sf"/>
</dbReference>
<dbReference type="InterPro" id="IPR000055">
    <property type="entry name" value="Restrct_endonuc_typeI_TRD"/>
</dbReference>
<keyword evidence="2" id="KW-0680">Restriction system</keyword>
<dbReference type="RefSeq" id="WP_066388389.1">
    <property type="nucleotide sequence ID" value="NZ_LCUK01000004.1"/>
</dbReference>
<evidence type="ECO:0000259" key="4">
    <source>
        <dbReference type="Pfam" id="PF01420"/>
    </source>
</evidence>
<comment type="caution">
    <text evidence="5">The sequence shown here is derived from an EMBL/GenBank/DDBJ whole genome shotgun (WGS) entry which is preliminary data.</text>
</comment>
<organism evidence="5 6">
    <name type="scientific">Aliarcobacter thereius</name>
    <dbReference type="NCBI Taxonomy" id="544718"/>
    <lineage>
        <taxon>Bacteria</taxon>
        <taxon>Pseudomonadati</taxon>
        <taxon>Campylobacterota</taxon>
        <taxon>Epsilonproteobacteria</taxon>
        <taxon>Campylobacterales</taxon>
        <taxon>Arcobacteraceae</taxon>
        <taxon>Aliarcobacter</taxon>
    </lineage>
</organism>